<dbReference type="Gene3D" id="1.20.1540.10">
    <property type="entry name" value="Rhomboid-like"/>
    <property type="match status" value="1"/>
</dbReference>
<evidence type="ECO:0000313" key="9">
    <source>
        <dbReference type="EMBL" id="SHE63382.1"/>
    </source>
</evidence>
<dbReference type="PANTHER" id="PTHR43066:SF26">
    <property type="entry name" value="RHOMBOID PROTEASE GLPG"/>
    <property type="match status" value="1"/>
</dbReference>
<feature type="transmembrane region" description="Helical" evidence="7">
    <location>
        <begin position="139"/>
        <end position="157"/>
    </location>
</feature>
<dbReference type="GO" id="GO:0006508">
    <property type="term" value="P:proteolysis"/>
    <property type="evidence" value="ECO:0007669"/>
    <property type="project" value="UniProtKB-KW"/>
</dbReference>
<evidence type="ECO:0000256" key="5">
    <source>
        <dbReference type="ARBA" id="ARBA00022989"/>
    </source>
</evidence>
<feature type="transmembrane region" description="Helical" evidence="7">
    <location>
        <begin position="16"/>
        <end position="36"/>
    </location>
</feature>
<keyword evidence="5 7" id="KW-1133">Transmembrane helix</keyword>
<proteinExistence type="predicted"/>
<sequence>MSEHANPSESGREPVFLLPGVITALIGLMVAIHLAATFILNQDGQTQLIIWFAFLPLRIVAAGQELSLAVPLLWTPFTHALLHGGWDHLLINMAWLAIFGTPVARRYGAGPTLVIFFVASAAGAAAFAATTLWTGSYLVGASGGIAGLTGAAVRFMFQPVIVATHPETGERVLLGRHLVSLTGLWGDKRARTFTLIWVLLNAAVPLLPLITGTYVQVAWQAHLGGFFAGLLMVGLFERRSAS</sequence>
<dbReference type="EMBL" id="FQVC01000002">
    <property type="protein sequence ID" value="SHE63382.1"/>
    <property type="molecule type" value="Genomic_DNA"/>
</dbReference>
<keyword evidence="3" id="KW-0997">Cell inner membrane</keyword>
<organism evidence="9 10">
    <name type="scientific">Devosia limi DSM 17137</name>
    <dbReference type="NCBI Taxonomy" id="1121477"/>
    <lineage>
        <taxon>Bacteria</taxon>
        <taxon>Pseudomonadati</taxon>
        <taxon>Pseudomonadota</taxon>
        <taxon>Alphaproteobacteria</taxon>
        <taxon>Hyphomicrobiales</taxon>
        <taxon>Devosiaceae</taxon>
        <taxon>Devosia</taxon>
    </lineage>
</organism>
<comment type="subcellular location">
    <subcellularLocation>
        <location evidence="1">Membrane</location>
        <topology evidence="1">Multi-pass membrane protein</topology>
    </subcellularLocation>
</comment>
<dbReference type="InterPro" id="IPR035952">
    <property type="entry name" value="Rhomboid-like_sf"/>
</dbReference>
<keyword evidence="9" id="KW-0645">Protease</keyword>
<evidence type="ECO:0000256" key="4">
    <source>
        <dbReference type="ARBA" id="ARBA00022692"/>
    </source>
</evidence>
<dbReference type="OrthoDB" id="9797190at2"/>
<reference evidence="9 10" key="1">
    <citation type="submission" date="2016-11" db="EMBL/GenBank/DDBJ databases">
        <authorList>
            <person name="Jaros S."/>
            <person name="Januszkiewicz K."/>
            <person name="Wedrychowicz H."/>
        </authorList>
    </citation>
    <scope>NUCLEOTIDE SEQUENCE [LARGE SCALE GENOMIC DNA]</scope>
    <source>
        <strain evidence="9 10">DSM 17137</strain>
    </source>
</reference>
<keyword evidence="9" id="KW-0378">Hydrolase</keyword>
<keyword evidence="6 7" id="KW-0472">Membrane</keyword>
<dbReference type="Pfam" id="PF01694">
    <property type="entry name" value="Rhomboid"/>
    <property type="match status" value="1"/>
</dbReference>
<dbReference type="GO" id="GO:0016020">
    <property type="term" value="C:membrane"/>
    <property type="evidence" value="ECO:0007669"/>
    <property type="project" value="UniProtKB-SubCell"/>
</dbReference>
<evidence type="ECO:0000256" key="1">
    <source>
        <dbReference type="ARBA" id="ARBA00004141"/>
    </source>
</evidence>
<gene>
    <name evidence="9" type="ORF">SAMN02745223_00740</name>
</gene>
<dbReference type="GO" id="GO:0004252">
    <property type="term" value="F:serine-type endopeptidase activity"/>
    <property type="evidence" value="ECO:0007669"/>
    <property type="project" value="InterPro"/>
</dbReference>
<evidence type="ECO:0000256" key="6">
    <source>
        <dbReference type="ARBA" id="ARBA00023136"/>
    </source>
</evidence>
<dbReference type="SUPFAM" id="SSF144091">
    <property type="entry name" value="Rhomboid-like"/>
    <property type="match status" value="1"/>
</dbReference>
<protein>
    <submittedName>
        <fullName evidence="9">Membrane associated serine protease, rhomboid family</fullName>
    </submittedName>
</protein>
<dbReference type="RefSeq" id="WP_082093854.1">
    <property type="nucleotide sequence ID" value="NZ_FQVC01000002.1"/>
</dbReference>
<feature type="transmembrane region" description="Helical" evidence="7">
    <location>
        <begin position="217"/>
        <end position="236"/>
    </location>
</feature>
<dbReference type="InterPro" id="IPR022764">
    <property type="entry name" value="Peptidase_S54_rhomboid_dom"/>
</dbReference>
<evidence type="ECO:0000259" key="8">
    <source>
        <dbReference type="Pfam" id="PF01694"/>
    </source>
</evidence>
<feature type="transmembrane region" description="Helical" evidence="7">
    <location>
        <begin position="193"/>
        <end position="211"/>
    </location>
</feature>
<feature type="transmembrane region" description="Helical" evidence="7">
    <location>
        <begin position="80"/>
        <end position="101"/>
    </location>
</feature>
<feature type="transmembrane region" description="Helical" evidence="7">
    <location>
        <begin position="48"/>
        <end position="74"/>
    </location>
</feature>
<keyword evidence="2" id="KW-1003">Cell membrane</keyword>
<evidence type="ECO:0000256" key="7">
    <source>
        <dbReference type="SAM" id="Phobius"/>
    </source>
</evidence>
<accession>A0A1M4V3A8</accession>
<feature type="transmembrane region" description="Helical" evidence="7">
    <location>
        <begin position="113"/>
        <end position="133"/>
    </location>
</feature>
<evidence type="ECO:0000313" key="10">
    <source>
        <dbReference type="Proteomes" id="UP000184533"/>
    </source>
</evidence>
<keyword evidence="4 7" id="KW-0812">Transmembrane</keyword>
<evidence type="ECO:0000256" key="2">
    <source>
        <dbReference type="ARBA" id="ARBA00022475"/>
    </source>
</evidence>
<feature type="domain" description="Peptidase S54 rhomboid" evidence="8">
    <location>
        <begin position="73"/>
        <end position="235"/>
    </location>
</feature>
<dbReference type="Proteomes" id="UP000184533">
    <property type="component" value="Unassembled WGS sequence"/>
</dbReference>
<name>A0A1M4V3A8_9HYPH</name>
<dbReference type="AlphaFoldDB" id="A0A1M4V3A8"/>
<dbReference type="PANTHER" id="PTHR43066">
    <property type="entry name" value="RHOMBOID-RELATED PROTEIN"/>
    <property type="match status" value="1"/>
</dbReference>
<evidence type="ECO:0000256" key="3">
    <source>
        <dbReference type="ARBA" id="ARBA00022519"/>
    </source>
</evidence>